<keyword evidence="6" id="KW-0460">Magnesium</keyword>
<sequence length="213" mass="24914">MIVLIKKILNKEKNSSLFFLQFKTLKEKTKIDKIFKSITDSSENSEVRYVGGCVRKILNKQEVDDIDLATNIEPSKILEILKNNNIAFYESGIEHGTVTVKIDNFTFEITSLRKDISTDGRHAKVQFSDNWYEDASRRDFTFNSIYADLNGNLHDPFNGKKDLEDGEVKFIGDAETRIKEDYLRILRYIRFFLNYSKNDHNDEIQKIIRQNIN</sequence>
<evidence type="ECO:0000256" key="6">
    <source>
        <dbReference type="ARBA" id="ARBA00022842"/>
    </source>
</evidence>
<keyword evidence="3" id="KW-0819">tRNA processing</keyword>
<evidence type="ECO:0000256" key="1">
    <source>
        <dbReference type="ARBA" id="ARBA00001946"/>
    </source>
</evidence>
<keyword evidence="5" id="KW-0479">Metal-binding</keyword>
<evidence type="ECO:0000256" key="5">
    <source>
        <dbReference type="ARBA" id="ARBA00022723"/>
    </source>
</evidence>
<dbReference type="GO" id="GO:0008033">
    <property type="term" value="P:tRNA processing"/>
    <property type="evidence" value="ECO:0007669"/>
    <property type="project" value="UniProtKB-KW"/>
</dbReference>
<protein>
    <recommendedName>
        <fullName evidence="7">Poly A polymerase head domain-containing protein</fullName>
    </recommendedName>
</protein>
<dbReference type="Gene3D" id="3.30.460.10">
    <property type="entry name" value="Beta Polymerase, domain 2"/>
    <property type="match status" value="1"/>
</dbReference>
<proteinExistence type="predicted"/>
<evidence type="ECO:0000313" key="8">
    <source>
        <dbReference type="EMBL" id="SVC96160.1"/>
    </source>
</evidence>
<comment type="cofactor">
    <cofactor evidence="1">
        <name>Mg(2+)</name>
        <dbReference type="ChEBI" id="CHEBI:18420"/>
    </cofactor>
</comment>
<dbReference type="AlphaFoldDB" id="A0A382RFI8"/>
<dbReference type="GO" id="GO:0046872">
    <property type="term" value="F:metal ion binding"/>
    <property type="evidence" value="ECO:0007669"/>
    <property type="project" value="UniProtKB-KW"/>
</dbReference>
<dbReference type="InterPro" id="IPR043519">
    <property type="entry name" value="NT_sf"/>
</dbReference>
<dbReference type="PANTHER" id="PTHR46173:SF1">
    <property type="entry name" value="CCA TRNA NUCLEOTIDYLTRANSFERASE 1, MITOCHONDRIAL"/>
    <property type="match status" value="1"/>
</dbReference>
<dbReference type="SUPFAM" id="SSF81891">
    <property type="entry name" value="Poly A polymerase C-terminal region-like"/>
    <property type="match status" value="1"/>
</dbReference>
<dbReference type="PANTHER" id="PTHR46173">
    <property type="entry name" value="CCA TRNA NUCLEOTIDYLTRANSFERASE 1, MITOCHONDRIAL"/>
    <property type="match status" value="1"/>
</dbReference>
<keyword evidence="4" id="KW-0548">Nucleotidyltransferase</keyword>
<evidence type="ECO:0000256" key="3">
    <source>
        <dbReference type="ARBA" id="ARBA00022694"/>
    </source>
</evidence>
<dbReference type="EMBL" id="UINC01121185">
    <property type="protein sequence ID" value="SVC96160.1"/>
    <property type="molecule type" value="Genomic_DNA"/>
</dbReference>
<organism evidence="8">
    <name type="scientific">marine metagenome</name>
    <dbReference type="NCBI Taxonomy" id="408172"/>
    <lineage>
        <taxon>unclassified sequences</taxon>
        <taxon>metagenomes</taxon>
        <taxon>ecological metagenomes</taxon>
    </lineage>
</organism>
<dbReference type="Gene3D" id="1.10.3090.10">
    <property type="entry name" value="cca-adding enzyme, domain 2"/>
    <property type="match status" value="1"/>
</dbReference>
<reference evidence="8" key="1">
    <citation type="submission" date="2018-05" db="EMBL/GenBank/DDBJ databases">
        <authorList>
            <person name="Lanie J.A."/>
            <person name="Ng W.-L."/>
            <person name="Kazmierczak K.M."/>
            <person name="Andrzejewski T.M."/>
            <person name="Davidsen T.M."/>
            <person name="Wayne K.J."/>
            <person name="Tettelin H."/>
            <person name="Glass J.I."/>
            <person name="Rusch D."/>
            <person name="Podicherti R."/>
            <person name="Tsui H.-C.T."/>
            <person name="Winkler M.E."/>
        </authorList>
    </citation>
    <scope>NUCLEOTIDE SEQUENCE</scope>
</reference>
<feature type="non-terminal residue" evidence="8">
    <location>
        <position position="213"/>
    </location>
</feature>
<dbReference type="Pfam" id="PF01743">
    <property type="entry name" value="PolyA_pol"/>
    <property type="match status" value="1"/>
</dbReference>
<keyword evidence="2" id="KW-0808">Transferase</keyword>
<name>A0A382RFI8_9ZZZZ</name>
<evidence type="ECO:0000256" key="4">
    <source>
        <dbReference type="ARBA" id="ARBA00022695"/>
    </source>
</evidence>
<accession>A0A382RFI8</accession>
<dbReference type="GO" id="GO:0000049">
    <property type="term" value="F:tRNA binding"/>
    <property type="evidence" value="ECO:0007669"/>
    <property type="project" value="TreeGrafter"/>
</dbReference>
<feature type="domain" description="Poly A polymerase head" evidence="7">
    <location>
        <begin position="48"/>
        <end position="168"/>
    </location>
</feature>
<evidence type="ECO:0000259" key="7">
    <source>
        <dbReference type="Pfam" id="PF01743"/>
    </source>
</evidence>
<dbReference type="InterPro" id="IPR050264">
    <property type="entry name" value="Bact_CCA-adding_enz_type3_sf"/>
</dbReference>
<gene>
    <name evidence="8" type="ORF">METZ01_LOCUS349014</name>
</gene>
<dbReference type="InterPro" id="IPR002646">
    <property type="entry name" value="PolA_pol_head_dom"/>
</dbReference>
<dbReference type="CDD" id="cd05398">
    <property type="entry name" value="NT_ClassII-CCAase"/>
    <property type="match status" value="1"/>
</dbReference>
<dbReference type="GO" id="GO:0016779">
    <property type="term" value="F:nucleotidyltransferase activity"/>
    <property type="evidence" value="ECO:0007669"/>
    <property type="project" value="UniProtKB-KW"/>
</dbReference>
<evidence type="ECO:0000256" key="2">
    <source>
        <dbReference type="ARBA" id="ARBA00022679"/>
    </source>
</evidence>
<dbReference type="SUPFAM" id="SSF81301">
    <property type="entry name" value="Nucleotidyltransferase"/>
    <property type="match status" value="1"/>
</dbReference>